<dbReference type="GO" id="GO:0006351">
    <property type="term" value="P:DNA-templated transcription"/>
    <property type="evidence" value="ECO:0007669"/>
    <property type="project" value="InterPro"/>
</dbReference>
<evidence type="ECO:0000313" key="8">
    <source>
        <dbReference type="Proteomes" id="UP001302367"/>
    </source>
</evidence>
<feature type="compositionally biased region" description="Basic and acidic residues" evidence="3">
    <location>
        <begin position="784"/>
        <end position="797"/>
    </location>
</feature>
<evidence type="ECO:0000313" key="5">
    <source>
        <dbReference type="EMBL" id="PIB01321.1"/>
    </source>
</evidence>
<dbReference type="OrthoDB" id="4451586at2759"/>
<accession>A0A2G5I955</accession>
<evidence type="ECO:0000256" key="1">
    <source>
        <dbReference type="ARBA" id="ARBA00022723"/>
    </source>
</evidence>
<feature type="compositionally biased region" description="Polar residues" evidence="3">
    <location>
        <begin position="12"/>
        <end position="22"/>
    </location>
</feature>
<dbReference type="InterPro" id="IPR036864">
    <property type="entry name" value="Zn2-C6_fun-type_DNA-bd_sf"/>
</dbReference>
<dbReference type="SUPFAM" id="SSF57701">
    <property type="entry name" value="Zn2/Cys6 DNA-binding domain"/>
    <property type="match status" value="1"/>
</dbReference>
<dbReference type="Gene3D" id="4.10.240.10">
    <property type="entry name" value="Zn(2)-C6 fungal-type DNA-binding domain"/>
    <property type="match status" value="1"/>
</dbReference>
<name>A0A2G5I955_CERBT</name>
<feature type="domain" description="Zn(2)-C6 fungal-type" evidence="4">
    <location>
        <begin position="62"/>
        <end position="94"/>
    </location>
</feature>
<dbReference type="PANTHER" id="PTHR47425:SF2">
    <property type="entry name" value="FARB-RELATED"/>
    <property type="match status" value="1"/>
</dbReference>
<proteinExistence type="predicted"/>
<dbReference type="SMART" id="SM00906">
    <property type="entry name" value="Fungal_trans"/>
    <property type="match status" value="1"/>
</dbReference>
<dbReference type="Pfam" id="PF04082">
    <property type="entry name" value="Fungal_trans"/>
    <property type="match status" value="1"/>
</dbReference>
<keyword evidence="8" id="KW-1185">Reference proteome</keyword>
<dbReference type="PROSITE" id="PS00463">
    <property type="entry name" value="ZN2_CY6_FUNGAL_1"/>
    <property type="match status" value="1"/>
</dbReference>
<reference evidence="5 7" key="1">
    <citation type="submission" date="2015-10" db="EMBL/GenBank/DDBJ databases">
        <title>The cercosporin biosynthetic gene cluster was horizontally transferred to several fungal lineages and shown to be expanded in Cercospora beticola based on microsynteny with recipient genomes.</title>
        <authorList>
            <person name="De Jonge R."/>
            <person name="Ebert M.K."/>
            <person name="Suttle J.C."/>
            <person name="Jurick Ii W.M."/>
            <person name="Secor G.A."/>
            <person name="Thomma B.P."/>
            <person name="Van De Peer Y."/>
            <person name="Bolton M.D."/>
        </authorList>
    </citation>
    <scope>NUCLEOTIDE SEQUENCE [LARGE SCALE GENOMIC DNA]</scope>
    <source>
        <strain evidence="5 7">09-40</strain>
    </source>
</reference>
<keyword evidence="1" id="KW-0479">Metal-binding</keyword>
<feature type="region of interest" description="Disordered" evidence="3">
    <location>
        <begin position="715"/>
        <end position="808"/>
    </location>
</feature>
<dbReference type="InterPro" id="IPR052761">
    <property type="entry name" value="Fungal_Detox/Toxin_TFs"/>
</dbReference>
<evidence type="ECO:0000313" key="6">
    <source>
        <dbReference type="EMBL" id="WPA95544.1"/>
    </source>
</evidence>
<dbReference type="EMBL" id="CP134184">
    <property type="protein sequence ID" value="WPA95544.1"/>
    <property type="molecule type" value="Genomic_DNA"/>
</dbReference>
<dbReference type="GO" id="GO:0008270">
    <property type="term" value="F:zinc ion binding"/>
    <property type="evidence" value="ECO:0007669"/>
    <property type="project" value="InterPro"/>
</dbReference>
<protein>
    <submittedName>
        <fullName evidence="5">Cutinase transcription factor 1 beta</fullName>
    </submittedName>
</protein>
<evidence type="ECO:0000256" key="3">
    <source>
        <dbReference type="SAM" id="MobiDB-lite"/>
    </source>
</evidence>
<evidence type="ECO:0000256" key="2">
    <source>
        <dbReference type="ARBA" id="ARBA00023242"/>
    </source>
</evidence>
<evidence type="ECO:0000259" key="4">
    <source>
        <dbReference type="PROSITE" id="PS50048"/>
    </source>
</evidence>
<dbReference type="PANTHER" id="PTHR47425">
    <property type="entry name" value="FARB-RELATED"/>
    <property type="match status" value="1"/>
</dbReference>
<dbReference type="GO" id="GO:0000981">
    <property type="term" value="F:DNA-binding transcription factor activity, RNA polymerase II-specific"/>
    <property type="evidence" value="ECO:0007669"/>
    <property type="project" value="InterPro"/>
</dbReference>
<evidence type="ECO:0000313" key="7">
    <source>
        <dbReference type="Proteomes" id="UP000230605"/>
    </source>
</evidence>
<dbReference type="Proteomes" id="UP000230605">
    <property type="component" value="Chromosome 1"/>
</dbReference>
<organism evidence="5 7">
    <name type="scientific">Cercospora beticola</name>
    <name type="common">Sugarbeet leaf spot fungus</name>
    <dbReference type="NCBI Taxonomy" id="122368"/>
    <lineage>
        <taxon>Eukaryota</taxon>
        <taxon>Fungi</taxon>
        <taxon>Dikarya</taxon>
        <taxon>Ascomycota</taxon>
        <taxon>Pezizomycotina</taxon>
        <taxon>Dothideomycetes</taxon>
        <taxon>Dothideomycetidae</taxon>
        <taxon>Mycosphaerellales</taxon>
        <taxon>Mycosphaerellaceae</taxon>
        <taxon>Cercospora</taxon>
    </lineage>
</organism>
<dbReference type="PROSITE" id="PS50048">
    <property type="entry name" value="ZN2_CY6_FUNGAL_2"/>
    <property type="match status" value="1"/>
</dbReference>
<gene>
    <name evidence="5" type="ORF">CB0940_00142</name>
    <name evidence="6" type="ORF">RHO25_000145</name>
</gene>
<reference evidence="6 8" key="2">
    <citation type="submission" date="2023-09" db="EMBL/GenBank/DDBJ databases">
        <title>Complete-Gapless Cercospora beticola genome.</title>
        <authorList>
            <person name="Wyatt N.A."/>
            <person name="Spanner R.E."/>
            <person name="Bolton M.D."/>
        </authorList>
    </citation>
    <scope>NUCLEOTIDE SEQUENCE [LARGE SCALE GENOMIC DNA]</scope>
    <source>
        <strain evidence="6">Cb09-40</strain>
    </source>
</reference>
<dbReference type="InterPro" id="IPR007219">
    <property type="entry name" value="XnlR_reg_dom"/>
</dbReference>
<dbReference type="Pfam" id="PF00172">
    <property type="entry name" value="Zn_clus"/>
    <property type="match status" value="1"/>
</dbReference>
<dbReference type="EMBL" id="LKMD01000100">
    <property type="protein sequence ID" value="PIB01321.1"/>
    <property type="molecule type" value="Genomic_DNA"/>
</dbReference>
<dbReference type="InterPro" id="IPR001138">
    <property type="entry name" value="Zn2Cys6_DnaBD"/>
</dbReference>
<keyword evidence="2" id="KW-0539">Nucleus</keyword>
<sequence>MGSIAIPEPAMSETSSSPSDTIDVQAHAPPQSSSNKRTSTDAGLKPNGMRPNKSVKRRASKACQCCRSRKVRCNVVEHGPPCTNCRLDEVECIVSESKRKKKWTSNDLGASPQLGKGGLPFNKPSVFPMSAAPPYAPMRKESVSEHVPHALYQDLGRSMSMSSDHPRPNLYASDMMMNLQRLTHKPSMSSPAAVMPHFNLPQQPSYSLPNYIKPLPSKLDTEDILYLEKKGALTIPSQQLRDELLRSYVEFIHPFMPLLNIHDLVATIDRNDGNSPISLLLFQAMMFCAVASVDIRFLKAAGYATRRDARRAFFTKTRTLYDFDIEVDRICLIQSLLLMTYWYETPDDQKDSHHWMGIAVSLSHTIGLHRNPEKSAAMDPARKKLWKRIWWSTYMRDRLVALGMRRPTRIKNADFDVPMLELSDFECAVLPEGPSCIPAGCKLLRDLDMQRQLNIMCIQNAKLCICMSHVLSVQYSVLNSNHGVVSDEGNTVTTVRLVAKKRDPEQTEVQTCNAELEQWKSELPDEAQYAIPTWTDVDSGRDSLVLNRSLLHMIYFATLSALHRPQVLPSTALPPRQQQTEQLDHSRKAVRLAASEITSIAYRLYDLDMVRYLPTSGITVLLPAIIIHLLDIKAPDEVTRRTSLQGFCQCMQIMSRLRDIYAAADYSTAFLEAAIRKAEISLPQKTDEVRERRVITSAQDLLGVGKRLGVMPADERPAIERSGSGAITPPPDSANGISDSSNRDNRLLNLSNMGPASASMTDDDIARKLNNYLASTPPGSDGHATQHESGMGEHDENSGAPNFPGLINMAPEFEPDFDSLINLDAAGDVWGLDEGAYAAMSGESGGFMDEAWLHAMKETAGLSPPKDTPMTGVMGVTAMNELGQDVSLSKDISFSREGDIKALTVSA</sequence>
<dbReference type="CDD" id="cd12148">
    <property type="entry name" value="fungal_TF_MHR"/>
    <property type="match status" value="1"/>
</dbReference>
<dbReference type="CDD" id="cd00067">
    <property type="entry name" value="GAL4"/>
    <property type="match status" value="1"/>
</dbReference>
<dbReference type="AlphaFoldDB" id="A0A2G5I955"/>
<dbReference type="SMART" id="SM00066">
    <property type="entry name" value="GAL4"/>
    <property type="match status" value="1"/>
</dbReference>
<dbReference type="GO" id="GO:0003677">
    <property type="term" value="F:DNA binding"/>
    <property type="evidence" value="ECO:0007669"/>
    <property type="project" value="InterPro"/>
</dbReference>
<feature type="region of interest" description="Disordered" evidence="3">
    <location>
        <begin position="1"/>
        <end position="56"/>
    </location>
</feature>
<feature type="compositionally biased region" description="Polar residues" evidence="3">
    <location>
        <begin position="30"/>
        <end position="41"/>
    </location>
</feature>
<dbReference type="Proteomes" id="UP001302367">
    <property type="component" value="Chromosome 1"/>
</dbReference>